<protein>
    <submittedName>
        <fullName evidence="2">Uncharacterized protein</fullName>
    </submittedName>
</protein>
<reference evidence="2" key="1">
    <citation type="journal article" date="2014" name="Front. Microbiol.">
        <title>High frequency of phylogenetically diverse reductive dehalogenase-homologous genes in deep subseafloor sedimentary metagenomes.</title>
        <authorList>
            <person name="Kawai M."/>
            <person name="Futagami T."/>
            <person name="Toyoda A."/>
            <person name="Takaki Y."/>
            <person name="Nishi S."/>
            <person name="Hori S."/>
            <person name="Arai W."/>
            <person name="Tsubouchi T."/>
            <person name="Morono Y."/>
            <person name="Uchiyama I."/>
            <person name="Ito T."/>
            <person name="Fujiyama A."/>
            <person name="Inagaki F."/>
            <person name="Takami H."/>
        </authorList>
    </citation>
    <scope>NUCLEOTIDE SEQUENCE</scope>
    <source>
        <strain evidence="2">Expedition CK06-06</strain>
    </source>
</reference>
<organism evidence="2">
    <name type="scientific">marine sediment metagenome</name>
    <dbReference type="NCBI Taxonomy" id="412755"/>
    <lineage>
        <taxon>unclassified sequences</taxon>
        <taxon>metagenomes</taxon>
        <taxon>ecological metagenomes</taxon>
    </lineage>
</organism>
<evidence type="ECO:0000256" key="1">
    <source>
        <dbReference type="SAM" id="Phobius"/>
    </source>
</evidence>
<evidence type="ECO:0000313" key="2">
    <source>
        <dbReference type="EMBL" id="GAG95055.1"/>
    </source>
</evidence>
<keyword evidence="1" id="KW-0472">Membrane</keyword>
<feature type="transmembrane region" description="Helical" evidence="1">
    <location>
        <begin position="94"/>
        <end position="116"/>
    </location>
</feature>
<accession>X1BJ57</accession>
<feature type="transmembrane region" description="Helical" evidence="1">
    <location>
        <begin position="12"/>
        <end position="30"/>
    </location>
</feature>
<feature type="transmembrane region" description="Helical" evidence="1">
    <location>
        <begin position="72"/>
        <end position="88"/>
    </location>
</feature>
<keyword evidence="1" id="KW-0812">Transmembrane</keyword>
<comment type="caution">
    <text evidence="2">The sequence shown here is derived from an EMBL/GenBank/DDBJ whole genome shotgun (WGS) entry which is preliminary data.</text>
</comment>
<sequence length="131" mass="15007">MKTFNISKKFTYLFILLILIGIISDIYNFQKYLYTLSYPPKTLYDVSFLMLCGIAIFSAVKSLAKKYEKRILVLYGLAVICNGIRHLSAINNIFVTINLFFVITIILHIWVIISCIQHLKALSSEKGTGIY</sequence>
<feature type="transmembrane region" description="Helical" evidence="1">
    <location>
        <begin position="42"/>
        <end position="60"/>
    </location>
</feature>
<gene>
    <name evidence="2" type="ORF">S01H4_44924</name>
</gene>
<dbReference type="AlphaFoldDB" id="X1BJ57"/>
<proteinExistence type="predicted"/>
<name>X1BJ57_9ZZZZ</name>
<keyword evidence="1" id="KW-1133">Transmembrane helix</keyword>
<dbReference type="EMBL" id="BART01024963">
    <property type="protein sequence ID" value="GAG95055.1"/>
    <property type="molecule type" value="Genomic_DNA"/>
</dbReference>